<feature type="disulfide bond" evidence="1">
    <location>
        <begin position="186"/>
        <end position="195"/>
    </location>
</feature>
<evidence type="ECO:0000256" key="1">
    <source>
        <dbReference type="PROSITE-ProRule" id="PRU00076"/>
    </source>
</evidence>
<gene>
    <name evidence="5" type="ORF">EGW08_017019</name>
</gene>
<dbReference type="EMBL" id="RQTK01000761">
    <property type="protein sequence ID" value="RUS75229.1"/>
    <property type="molecule type" value="Genomic_DNA"/>
</dbReference>
<protein>
    <recommendedName>
        <fullName evidence="4">EGF-like domain-containing protein</fullName>
    </recommendedName>
</protein>
<evidence type="ECO:0000259" key="4">
    <source>
        <dbReference type="PROSITE" id="PS50026"/>
    </source>
</evidence>
<comment type="caution">
    <text evidence="5">The sequence shown here is derived from an EMBL/GenBank/DDBJ whole genome shotgun (WGS) entry which is preliminary data.</text>
</comment>
<keyword evidence="2" id="KW-1133">Transmembrane helix</keyword>
<keyword evidence="3" id="KW-0732">Signal</keyword>
<keyword evidence="6" id="KW-1185">Reference proteome</keyword>
<comment type="caution">
    <text evidence="1">Lacks conserved residue(s) required for the propagation of feature annotation.</text>
</comment>
<name>A0A433T118_ELYCH</name>
<evidence type="ECO:0000256" key="2">
    <source>
        <dbReference type="SAM" id="Phobius"/>
    </source>
</evidence>
<dbReference type="InterPro" id="IPR042350">
    <property type="entry name" value="ATRAID"/>
</dbReference>
<accession>A0A433T118</accession>
<organism evidence="5 6">
    <name type="scientific">Elysia chlorotica</name>
    <name type="common">Eastern emerald elysia</name>
    <name type="synonym">Sea slug</name>
    <dbReference type="NCBI Taxonomy" id="188477"/>
    <lineage>
        <taxon>Eukaryota</taxon>
        <taxon>Metazoa</taxon>
        <taxon>Spiralia</taxon>
        <taxon>Lophotrochozoa</taxon>
        <taxon>Mollusca</taxon>
        <taxon>Gastropoda</taxon>
        <taxon>Heterobranchia</taxon>
        <taxon>Euthyneura</taxon>
        <taxon>Panpulmonata</taxon>
        <taxon>Sacoglossa</taxon>
        <taxon>Placobranchoidea</taxon>
        <taxon>Plakobranchidae</taxon>
        <taxon>Elysia</taxon>
    </lineage>
</organism>
<dbReference type="InterPro" id="IPR032675">
    <property type="entry name" value="LRR_dom_sf"/>
</dbReference>
<dbReference type="PANTHER" id="PTHR15926">
    <property type="entry name" value="ALL-TRANS RETINOIC ACID-INDUCED DIFFERENTIATION FACTOR"/>
    <property type="match status" value="1"/>
</dbReference>
<keyword evidence="2" id="KW-0812">Transmembrane</keyword>
<evidence type="ECO:0000256" key="3">
    <source>
        <dbReference type="SAM" id="SignalP"/>
    </source>
</evidence>
<dbReference type="PROSITE" id="PS50026">
    <property type="entry name" value="EGF_3"/>
    <property type="match status" value="1"/>
</dbReference>
<keyword evidence="1" id="KW-1015">Disulfide bond</keyword>
<reference evidence="5 6" key="1">
    <citation type="submission" date="2019-01" db="EMBL/GenBank/DDBJ databases">
        <title>A draft genome assembly of the solar-powered sea slug Elysia chlorotica.</title>
        <authorList>
            <person name="Cai H."/>
            <person name="Li Q."/>
            <person name="Fang X."/>
            <person name="Li J."/>
            <person name="Curtis N.E."/>
            <person name="Altenburger A."/>
            <person name="Shibata T."/>
            <person name="Feng M."/>
            <person name="Maeda T."/>
            <person name="Schwartz J.A."/>
            <person name="Shigenobu S."/>
            <person name="Lundholm N."/>
            <person name="Nishiyama T."/>
            <person name="Yang H."/>
            <person name="Hasebe M."/>
            <person name="Li S."/>
            <person name="Pierce S.K."/>
            <person name="Wang J."/>
        </authorList>
    </citation>
    <scope>NUCLEOTIDE SEQUENCE [LARGE SCALE GENOMIC DNA]</scope>
    <source>
        <strain evidence="5">EC2010</strain>
        <tissue evidence="5">Whole organism of an adult</tissue>
    </source>
</reference>
<keyword evidence="2" id="KW-0472">Membrane</keyword>
<dbReference type="Proteomes" id="UP000271974">
    <property type="component" value="Unassembled WGS sequence"/>
</dbReference>
<proteinExistence type="predicted"/>
<dbReference type="STRING" id="188477.A0A433T118"/>
<dbReference type="PANTHER" id="PTHR15926:SF1">
    <property type="entry name" value="ALL-TRANS RETINOIC ACID-INDUCED DIFFERENTIATION FACTOR"/>
    <property type="match status" value="1"/>
</dbReference>
<feature type="transmembrane region" description="Helical" evidence="2">
    <location>
        <begin position="203"/>
        <end position="223"/>
    </location>
</feature>
<feature type="chain" id="PRO_5019301675" description="EGF-like domain-containing protein" evidence="3">
    <location>
        <begin position="24"/>
        <end position="237"/>
    </location>
</feature>
<evidence type="ECO:0000313" key="5">
    <source>
        <dbReference type="EMBL" id="RUS75229.1"/>
    </source>
</evidence>
<feature type="signal peptide" evidence="3">
    <location>
        <begin position="1"/>
        <end position="23"/>
    </location>
</feature>
<dbReference type="InterPro" id="IPR000742">
    <property type="entry name" value="EGF"/>
</dbReference>
<feature type="domain" description="EGF-like" evidence="4">
    <location>
        <begin position="157"/>
        <end position="196"/>
    </location>
</feature>
<dbReference type="Gene3D" id="3.80.10.10">
    <property type="entry name" value="Ribonuclease Inhibitor"/>
    <property type="match status" value="1"/>
</dbReference>
<sequence length="237" mass="26010">MKGLLISPTFPVLLSLIASFVTSLEQPSGSLPSACHFTCETSMNGTATFDFCESHSTLKIVGRCCLNDTDLGTLVLGVDLQKCGLSEGQFSAAISNMSNLMYISLEGNNMKRLQNFDFHQNTNIEYLSLPPNLSCPGGNGTWLMESSDANSTICQFEQNACDVHNVSCPSNSHCVHSGVDMVECLCNDGYYGYKCLEQGVFPITPFLIGITVPTVVLCIFLYVTQRRHVIQQRHKKK</sequence>
<keyword evidence="1" id="KW-0245">EGF-like domain</keyword>
<dbReference type="PROSITE" id="PS01186">
    <property type="entry name" value="EGF_2"/>
    <property type="match status" value="1"/>
</dbReference>
<dbReference type="SUPFAM" id="SSF52058">
    <property type="entry name" value="L domain-like"/>
    <property type="match status" value="1"/>
</dbReference>
<dbReference type="PROSITE" id="PS00022">
    <property type="entry name" value="EGF_1"/>
    <property type="match status" value="1"/>
</dbReference>
<dbReference type="AlphaFoldDB" id="A0A433T118"/>
<evidence type="ECO:0000313" key="6">
    <source>
        <dbReference type="Proteomes" id="UP000271974"/>
    </source>
</evidence>
<dbReference type="OrthoDB" id="9989713at2759"/>